<accession>A0A174LW50</accession>
<dbReference type="SUPFAM" id="SSF47413">
    <property type="entry name" value="lambda repressor-like DNA-binding domains"/>
    <property type="match status" value="1"/>
</dbReference>
<dbReference type="RefSeq" id="WP_055150079.1">
    <property type="nucleotide sequence ID" value="NZ_CZAW01000008.1"/>
</dbReference>
<dbReference type="CDD" id="cd00093">
    <property type="entry name" value="HTH_XRE"/>
    <property type="match status" value="1"/>
</dbReference>
<evidence type="ECO:0000313" key="2">
    <source>
        <dbReference type="Proteomes" id="UP000095712"/>
    </source>
</evidence>
<name>A0A174LW50_9FIRM</name>
<reference evidence="1 2" key="1">
    <citation type="submission" date="2015-09" db="EMBL/GenBank/DDBJ databases">
        <authorList>
            <consortium name="Pathogen Informatics"/>
        </authorList>
    </citation>
    <scope>NUCLEOTIDE SEQUENCE [LARGE SCALE GENOMIC DNA]</scope>
    <source>
        <strain evidence="1 2">2789STDY5834911</strain>
    </source>
</reference>
<organism evidence="1 2">
    <name type="scientific">Blautia wexlerae</name>
    <dbReference type="NCBI Taxonomy" id="418240"/>
    <lineage>
        <taxon>Bacteria</taxon>
        <taxon>Bacillati</taxon>
        <taxon>Bacillota</taxon>
        <taxon>Clostridia</taxon>
        <taxon>Lachnospirales</taxon>
        <taxon>Lachnospiraceae</taxon>
        <taxon>Blautia</taxon>
    </lineage>
</organism>
<gene>
    <name evidence="1" type="ORF">ERS852523_01054</name>
</gene>
<evidence type="ECO:0000313" key="1">
    <source>
        <dbReference type="EMBL" id="CUP25955.1"/>
    </source>
</evidence>
<dbReference type="OrthoDB" id="9774673at2"/>
<proteinExistence type="predicted"/>
<dbReference type="Proteomes" id="UP000095712">
    <property type="component" value="Unassembled WGS sequence"/>
</dbReference>
<dbReference type="InterPro" id="IPR010982">
    <property type="entry name" value="Lambda_DNA-bd_dom_sf"/>
</dbReference>
<dbReference type="GO" id="GO:0003677">
    <property type="term" value="F:DNA binding"/>
    <property type="evidence" value="ECO:0007669"/>
    <property type="project" value="InterPro"/>
</dbReference>
<dbReference type="EMBL" id="CZAW01000008">
    <property type="protein sequence ID" value="CUP25955.1"/>
    <property type="molecule type" value="Genomic_DNA"/>
</dbReference>
<dbReference type="InterPro" id="IPR001387">
    <property type="entry name" value="Cro/C1-type_HTH"/>
</dbReference>
<dbReference type="AlphaFoldDB" id="A0A174LW50"/>
<sequence length="231" mass="27065">MYKYNQSEFESMMDELMHDFKKGCGKSEAELDVAYKILNPSPVGGFVDSLVKMDKDYSTNLWEIKRKQIKSFIPECDGYQLDDIVAYCRAKFFKEEVDRIIYDNSIAEECDVCVYADGTILSPEWPYLCAKVYVSIKWIDENKTTYTRIFPSAVGFMSYKTKGSMEDDLKQKENMSTMEMREHLKTSRAEFSRRYNIPVRTLENWESGKSKCPDYVRQLLERAVLEDCEVK</sequence>
<dbReference type="Gene3D" id="1.10.260.40">
    <property type="entry name" value="lambda repressor-like DNA-binding domains"/>
    <property type="match status" value="1"/>
</dbReference>
<protein>
    <submittedName>
        <fullName evidence="1">Uncharacterized protein</fullName>
    </submittedName>
</protein>